<protein>
    <recommendedName>
        <fullName evidence="4">50S ribosomal protein L13</fullName>
    </recommendedName>
</protein>
<evidence type="ECO:0000256" key="1">
    <source>
        <dbReference type="ARBA" id="ARBA00006227"/>
    </source>
</evidence>
<dbReference type="GO" id="GO:0006412">
    <property type="term" value="P:translation"/>
    <property type="evidence" value="ECO:0007669"/>
    <property type="project" value="InterPro"/>
</dbReference>
<reference evidence="5 6" key="1">
    <citation type="journal article" date="2016" name="Nat. Commun.">
        <title>Thousands of microbial genomes shed light on interconnected biogeochemical processes in an aquifer system.</title>
        <authorList>
            <person name="Anantharaman K."/>
            <person name="Brown C.T."/>
            <person name="Hug L.A."/>
            <person name="Sharon I."/>
            <person name="Castelle C.J."/>
            <person name="Probst A.J."/>
            <person name="Thomas B.C."/>
            <person name="Singh A."/>
            <person name="Wilkins M.J."/>
            <person name="Karaoz U."/>
            <person name="Brodie E.L."/>
            <person name="Williams K.H."/>
            <person name="Hubbard S.S."/>
            <person name="Banfield J.F."/>
        </authorList>
    </citation>
    <scope>NUCLEOTIDE SEQUENCE [LARGE SCALE GENOMIC DNA]</scope>
</reference>
<evidence type="ECO:0000256" key="4">
    <source>
        <dbReference type="ARBA" id="ARBA00035499"/>
    </source>
</evidence>
<sequence length="120" mass="13392">MKKETINNKTIDASGRTLGRVASEVAMSLMGKTKPSFERNKYSGMPVMVVNASKLRINAKKLAGIYHTRYSGIPGGLRILKGSYTAEKLGLKELIKLATYQMLPSNKLRRTMMKNLKIED</sequence>
<dbReference type="GO" id="GO:0017148">
    <property type="term" value="P:negative regulation of translation"/>
    <property type="evidence" value="ECO:0007669"/>
    <property type="project" value="TreeGrafter"/>
</dbReference>
<dbReference type="PANTHER" id="PTHR11545">
    <property type="entry name" value="RIBOSOMAL PROTEIN L13"/>
    <property type="match status" value="1"/>
</dbReference>
<comment type="similarity">
    <text evidence="1">Belongs to the universal ribosomal protein uL13 family.</text>
</comment>
<dbReference type="Proteomes" id="UP000177052">
    <property type="component" value="Unassembled WGS sequence"/>
</dbReference>
<name>A0A1F6WCB7_9BACT</name>
<accession>A0A1F6WCB7</accession>
<dbReference type="InterPro" id="IPR005822">
    <property type="entry name" value="Ribosomal_uL13"/>
</dbReference>
<dbReference type="InterPro" id="IPR005823">
    <property type="entry name" value="Ribosomal_uL13_bac-type"/>
</dbReference>
<dbReference type="PANTHER" id="PTHR11545:SF2">
    <property type="entry name" value="LARGE RIBOSOMAL SUBUNIT PROTEIN UL13M"/>
    <property type="match status" value="1"/>
</dbReference>
<dbReference type="Gene3D" id="3.90.1180.10">
    <property type="entry name" value="Ribosomal protein L13"/>
    <property type="match status" value="1"/>
</dbReference>
<dbReference type="GO" id="GO:0003735">
    <property type="term" value="F:structural constituent of ribosome"/>
    <property type="evidence" value="ECO:0007669"/>
    <property type="project" value="InterPro"/>
</dbReference>
<evidence type="ECO:0000256" key="2">
    <source>
        <dbReference type="ARBA" id="ARBA00022980"/>
    </source>
</evidence>
<dbReference type="GO" id="GO:0022625">
    <property type="term" value="C:cytosolic large ribosomal subunit"/>
    <property type="evidence" value="ECO:0007669"/>
    <property type="project" value="TreeGrafter"/>
</dbReference>
<evidence type="ECO:0000256" key="3">
    <source>
        <dbReference type="ARBA" id="ARBA00023274"/>
    </source>
</evidence>
<dbReference type="InterPro" id="IPR036899">
    <property type="entry name" value="Ribosomal_uL13_sf"/>
</dbReference>
<dbReference type="CDD" id="cd00392">
    <property type="entry name" value="Ribosomal_L13"/>
    <property type="match status" value="1"/>
</dbReference>
<gene>
    <name evidence="5" type="ORF">A3F19_02575</name>
</gene>
<dbReference type="PIRSF" id="PIRSF002181">
    <property type="entry name" value="Ribosomal_L13"/>
    <property type="match status" value="1"/>
</dbReference>
<keyword evidence="3" id="KW-0687">Ribonucleoprotein</keyword>
<dbReference type="Pfam" id="PF00572">
    <property type="entry name" value="Ribosomal_L13"/>
    <property type="match status" value="1"/>
</dbReference>
<evidence type="ECO:0000313" key="5">
    <source>
        <dbReference type="EMBL" id="OGI79524.1"/>
    </source>
</evidence>
<dbReference type="EMBL" id="MFUJ01000002">
    <property type="protein sequence ID" value="OGI79524.1"/>
    <property type="molecule type" value="Genomic_DNA"/>
</dbReference>
<evidence type="ECO:0000313" key="6">
    <source>
        <dbReference type="Proteomes" id="UP000177052"/>
    </source>
</evidence>
<comment type="caution">
    <text evidence="5">The sequence shown here is derived from an EMBL/GenBank/DDBJ whole genome shotgun (WGS) entry which is preliminary data.</text>
</comment>
<proteinExistence type="inferred from homology"/>
<keyword evidence="2" id="KW-0689">Ribosomal protein</keyword>
<dbReference type="GO" id="GO:0003729">
    <property type="term" value="F:mRNA binding"/>
    <property type="evidence" value="ECO:0007669"/>
    <property type="project" value="TreeGrafter"/>
</dbReference>
<dbReference type="AlphaFoldDB" id="A0A1F6WCB7"/>
<dbReference type="SUPFAM" id="SSF52161">
    <property type="entry name" value="Ribosomal protein L13"/>
    <property type="match status" value="1"/>
</dbReference>
<organism evidence="5 6">
    <name type="scientific">Candidatus Nomurabacteria bacterium RIFCSPHIGHO2_12_FULL_37_29</name>
    <dbReference type="NCBI Taxonomy" id="1801759"/>
    <lineage>
        <taxon>Bacteria</taxon>
        <taxon>Candidatus Nomuraibacteriota</taxon>
    </lineage>
</organism>